<evidence type="ECO:0000313" key="3">
    <source>
        <dbReference type="Proteomes" id="UP001202328"/>
    </source>
</evidence>
<dbReference type="EMBL" id="JAJJMB010011095">
    <property type="protein sequence ID" value="KAI3904639.1"/>
    <property type="molecule type" value="Genomic_DNA"/>
</dbReference>
<name>A0AAD4XF21_9MAGN</name>
<dbReference type="InterPro" id="IPR002156">
    <property type="entry name" value="RNaseH_domain"/>
</dbReference>
<dbReference type="InterPro" id="IPR036397">
    <property type="entry name" value="RNaseH_sf"/>
</dbReference>
<keyword evidence="3" id="KW-1185">Reference proteome</keyword>
<comment type="caution">
    <text evidence="2">The sequence shown here is derived from an EMBL/GenBank/DDBJ whole genome shotgun (WGS) entry which is preliminary data.</text>
</comment>
<sequence length="144" mass="16780">MWFLWKSRCLKIFEGKNQYPAAIIQQIFQFCYSHRICIHNSFSFHIHVSTHIDITFKSLWKPPPFAWLKINFDVSILPDSNFAGFSLVLRNHLGEFLESLAWTKNVRDIDQAEVLAVLIVLQWIQAKGLCRIQAEGDNKSVKES</sequence>
<dbReference type="Gene3D" id="3.30.420.10">
    <property type="entry name" value="Ribonuclease H-like superfamily/Ribonuclease H"/>
    <property type="match status" value="1"/>
</dbReference>
<feature type="non-terminal residue" evidence="2">
    <location>
        <position position="144"/>
    </location>
</feature>
<dbReference type="Proteomes" id="UP001202328">
    <property type="component" value="Unassembled WGS sequence"/>
</dbReference>
<dbReference type="PANTHER" id="PTHR47074">
    <property type="entry name" value="BNAC02G40300D PROTEIN"/>
    <property type="match status" value="1"/>
</dbReference>
<organism evidence="2 3">
    <name type="scientific">Papaver atlanticum</name>
    <dbReference type="NCBI Taxonomy" id="357466"/>
    <lineage>
        <taxon>Eukaryota</taxon>
        <taxon>Viridiplantae</taxon>
        <taxon>Streptophyta</taxon>
        <taxon>Embryophyta</taxon>
        <taxon>Tracheophyta</taxon>
        <taxon>Spermatophyta</taxon>
        <taxon>Magnoliopsida</taxon>
        <taxon>Ranunculales</taxon>
        <taxon>Papaveraceae</taxon>
        <taxon>Papaveroideae</taxon>
        <taxon>Papaver</taxon>
    </lineage>
</organism>
<dbReference type="GO" id="GO:0004523">
    <property type="term" value="F:RNA-DNA hybrid ribonuclease activity"/>
    <property type="evidence" value="ECO:0007669"/>
    <property type="project" value="InterPro"/>
</dbReference>
<dbReference type="InterPro" id="IPR052929">
    <property type="entry name" value="RNase_H-like_EbsB-rel"/>
</dbReference>
<dbReference type="Pfam" id="PF13456">
    <property type="entry name" value="RVT_3"/>
    <property type="match status" value="1"/>
</dbReference>
<dbReference type="PANTHER" id="PTHR47074:SF11">
    <property type="entry name" value="REVERSE TRANSCRIPTASE-LIKE PROTEIN"/>
    <property type="match status" value="1"/>
</dbReference>
<dbReference type="GO" id="GO:0003676">
    <property type="term" value="F:nucleic acid binding"/>
    <property type="evidence" value="ECO:0007669"/>
    <property type="project" value="InterPro"/>
</dbReference>
<feature type="domain" description="RNase H type-1" evidence="1">
    <location>
        <begin position="71"/>
        <end position="141"/>
    </location>
</feature>
<evidence type="ECO:0000313" key="2">
    <source>
        <dbReference type="EMBL" id="KAI3904639.1"/>
    </source>
</evidence>
<proteinExistence type="predicted"/>
<protein>
    <recommendedName>
        <fullName evidence="1">RNase H type-1 domain-containing protein</fullName>
    </recommendedName>
</protein>
<reference evidence="2" key="1">
    <citation type="submission" date="2022-04" db="EMBL/GenBank/DDBJ databases">
        <title>A functionally conserved STORR gene fusion in Papaver species that diverged 16.8 million years ago.</title>
        <authorList>
            <person name="Catania T."/>
        </authorList>
    </citation>
    <scope>NUCLEOTIDE SEQUENCE</scope>
    <source>
        <strain evidence="2">S-188037</strain>
    </source>
</reference>
<gene>
    <name evidence="2" type="ORF">MKW98_014819</name>
</gene>
<dbReference type="AlphaFoldDB" id="A0AAD4XF21"/>
<accession>A0AAD4XF21</accession>
<evidence type="ECO:0000259" key="1">
    <source>
        <dbReference type="Pfam" id="PF13456"/>
    </source>
</evidence>